<name>A0ABT3H830_9HYPH</name>
<evidence type="ECO:0000313" key="8">
    <source>
        <dbReference type="Proteomes" id="UP001209755"/>
    </source>
</evidence>
<feature type="region of interest" description="Disordered" evidence="4">
    <location>
        <begin position="294"/>
        <end position="338"/>
    </location>
</feature>
<organism evidence="7 8">
    <name type="scientific">Rhodobium gokarnense</name>
    <dbReference type="NCBI Taxonomy" id="364296"/>
    <lineage>
        <taxon>Bacteria</taxon>
        <taxon>Pseudomonadati</taxon>
        <taxon>Pseudomonadota</taxon>
        <taxon>Alphaproteobacteria</taxon>
        <taxon>Hyphomicrobiales</taxon>
        <taxon>Rhodobiaceae</taxon>
        <taxon>Rhodobium</taxon>
    </lineage>
</organism>
<protein>
    <submittedName>
        <fullName evidence="7">Serine/threonine protein kinase</fullName>
    </submittedName>
</protein>
<feature type="binding site" evidence="3">
    <location>
        <position position="47"/>
    </location>
    <ligand>
        <name>ATP</name>
        <dbReference type="ChEBI" id="CHEBI:30616"/>
    </ligand>
</feature>
<dbReference type="InterPro" id="IPR000719">
    <property type="entry name" value="Prot_kinase_dom"/>
</dbReference>
<keyword evidence="5" id="KW-0812">Transmembrane</keyword>
<comment type="caution">
    <text evidence="7">The sequence shown here is derived from an EMBL/GenBank/DDBJ whole genome shotgun (WGS) entry which is preliminary data.</text>
</comment>
<dbReference type="PROSITE" id="PS50011">
    <property type="entry name" value="PROTEIN_KINASE_DOM"/>
    <property type="match status" value="1"/>
</dbReference>
<keyword evidence="7" id="KW-0723">Serine/threonine-protein kinase</keyword>
<dbReference type="EMBL" id="JAOQNS010000002">
    <property type="protein sequence ID" value="MCW2306555.1"/>
    <property type="molecule type" value="Genomic_DNA"/>
</dbReference>
<dbReference type="RefSeq" id="WP_264600220.1">
    <property type="nucleotide sequence ID" value="NZ_JAOQNS010000002.1"/>
</dbReference>
<feature type="compositionally biased region" description="Acidic residues" evidence="4">
    <location>
        <begin position="295"/>
        <end position="305"/>
    </location>
</feature>
<dbReference type="SMART" id="SM00220">
    <property type="entry name" value="S_TKc"/>
    <property type="match status" value="1"/>
</dbReference>
<proteinExistence type="predicted"/>
<evidence type="ECO:0000256" key="1">
    <source>
        <dbReference type="ARBA" id="ARBA00022741"/>
    </source>
</evidence>
<dbReference type="CDD" id="cd14014">
    <property type="entry name" value="STKc_PknB_like"/>
    <property type="match status" value="1"/>
</dbReference>
<accession>A0ABT3H830</accession>
<evidence type="ECO:0000256" key="4">
    <source>
        <dbReference type="SAM" id="MobiDB-lite"/>
    </source>
</evidence>
<evidence type="ECO:0000256" key="5">
    <source>
        <dbReference type="SAM" id="Phobius"/>
    </source>
</evidence>
<feature type="compositionally biased region" description="Pro residues" evidence="4">
    <location>
        <begin position="1003"/>
        <end position="1013"/>
    </location>
</feature>
<dbReference type="InterPro" id="IPR011009">
    <property type="entry name" value="Kinase-like_dom_sf"/>
</dbReference>
<evidence type="ECO:0000256" key="3">
    <source>
        <dbReference type="PROSITE-ProRule" id="PRU10141"/>
    </source>
</evidence>
<sequence length="1254" mass="133061">MAISEQHALAPGAVLGDYTIHGVLGQGGFGITYDAENTTLRQHVAIKEFLPSSIAFRDATQTVMIQSQEYDEIFRWGLDRFLEEARILANLTHPNIVRVLNFMRAHGTGYMIMDHVDGETLGDWAERYGGGVPQAALTALTRPLLDALATIHAKGITHRDIKPDNILIAADGRPVLIDFGAARNTVAGKSQTMAAIVSPGFSPYEQYSTSTNQGPYTDVYSLAAVLYRLILCEDPPEAPLRVESTLSGAADPCVQLATAGLSGYDPAFLAAVDWALNIRPGDRPQSIAEWRASFDDDGAGTDENENLAPPPRPAATTEFYTDDEDETGPFPDQDVPASAERNRKPALVALVIAVVLLAAAAAGYFLTRQPAAVDAAGDSVETARDLGVLGTEPLSFADAVGGGDPADVYGFRLSEPADVRLVVDPADRLSGLSLQDETGEARRLIKAGDGLVAELDAGTHYLTIAQDAGEVPYEFELSAAFFQGKERPGRNINGAADLGTLTAGGTDSVTRQGSIPAYREDHYYTLRTGAASVLELRVERRSGAGELVLYDDARNLVRRLDSKDDVAAVARERLAPGRYTVRLQRTSDGPYDYTLSLAVSAPPRAAEPAPPTVRYRVDEGASFETARLLPDLTTEPIRPSLEVPAEAAVRYLAFSLTERAAVQVAASSPRLVRFALFEKATARRLAGKEIDGGDLDEAIDLGAGDYVMMLDLSSGEAGSLVVTLSADPIQETVQPPGALESRPAEFGSLDDRFTRAPLIFEPDRDVAHFVFGLGELARVSLEVAETAPVDAEHRFEASLRREGGSVEKTIVLGGGRGSVLLDAGQYVARLRLVGDTAETLAVSFGLSRTIPAGAQTAPEPIEITAPASVARDRQVVGGGATREIPVSLGPDLDLAIALSSASEDLDLLLRDRDGTTVGASRLSGVADEDLRLAASDRTRRFTLIIRNNGSWPSDYDLAVAARAVARPEPEPSAEEEAAPGKGGDDEKQPADRSRETARVAPTPALPPAPPPRPSRFEATGGAIKSDDLATDEAVRMAARAQARAGAIEAAAETGEPASAPISTYDQWAEALTAIRHGIPHGEAWTAGRTGDGAATASLDAGVRLFDAEPLIEAKLLEDRITVRDPIRFTATAGDVAVSLGVFAWFENETVVRLYPRSGTSRIDLAAGETMTFPPPGDPAIMSAPAPGSQSNFEAIVLVACRDRTDFRTFAPTAGQTSTSSLVQAISGSSFFETLSTACETGMSVVMLPYVISAR</sequence>
<dbReference type="PANTHER" id="PTHR24361">
    <property type="entry name" value="MITOGEN-ACTIVATED KINASE KINASE KINASE"/>
    <property type="match status" value="1"/>
</dbReference>
<evidence type="ECO:0000256" key="2">
    <source>
        <dbReference type="ARBA" id="ARBA00022840"/>
    </source>
</evidence>
<reference evidence="8" key="1">
    <citation type="submission" date="2023-07" db="EMBL/GenBank/DDBJ databases">
        <title>Genome sequencing of Purple Non-Sulfur Bacteria from various extreme environments.</title>
        <authorList>
            <person name="Mayer M."/>
        </authorList>
    </citation>
    <scope>NUCLEOTIDE SEQUENCE [LARGE SCALE GENOMIC DNA]</scope>
    <source>
        <strain evidence="8">DSM 17935</strain>
    </source>
</reference>
<dbReference type="Gene3D" id="3.30.200.20">
    <property type="entry name" value="Phosphorylase Kinase, domain 1"/>
    <property type="match status" value="1"/>
</dbReference>
<keyword evidence="5" id="KW-1133">Transmembrane helix</keyword>
<dbReference type="InterPro" id="IPR017441">
    <property type="entry name" value="Protein_kinase_ATP_BS"/>
</dbReference>
<dbReference type="GO" id="GO:0004674">
    <property type="term" value="F:protein serine/threonine kinase activity"/>
    <property type="evidence" value="ECO:0007669"/>
    <property type="project" value="UniProtKB-KW"/>
</dbReference>
<keyword evidence="5" id="KW-0472">Membrane</keyword>
<dbReference type="Pfam" id="PF00069">
    <property type="entry name" value="Pkinase"/>
    <property type="match status" value="1"/>
</dbReference>
<evidence type="ECO:0000313" key="7">
    <source>
        <dbReference type="EMBL" id="MCW2306555.1"/>
    </source>
</evidence>
<gene>
    <name evidence="7" type="ORF">M2319_000874</name>
</gene>
<feature type="transmembrane region" description="Helical" evidence="5">
    <location>
        <begin position="346"/>
        <end position="366"/>
    </location>
</feature>
<keyword evidence="7" id="KW-0808">Transferase</keyword>
<evidence type="ECO:0000259" key="6">
    <source>
        <dbReference type="PROSITE" id="PS50011"/>
    </source>
</evidence>
<feature type="domain" description="Protein kinase" evidence="6">
    <location>
        <begin position="18"/>
        <end position="295"/>
    </location>
</feature>
<keyword evidence="8" id="KW-1185">Reference proteome</keyword>
<dbReference type="Gene3D" id="2.60.120.380">
    <property type="match status" value="1"/>
</dbReference>
<dbReference type="Proteomes" id="UP001209755">
    <property type="component" value="Unassembled WGS sequence"/>
</dbReference>
<feature type="region of interest" description="Disordered" evidence="4">
    <location>
        <begin position="963"/>
        <end position="1027"/>
    </location>
</feature>
<dbReference type="InterPro" id="IPR008271">
    <property type="entry name" value="Ser/Thr_kinase_AS"/>
</dbReference>
<keyword evidence="7" id="KW-0418">Kinase</keyword>
<keyword evidence="1 3" id="KW-0547">Nucleotide-binding</keyword>
<dbReference type="PROSITE" id="PS00108">
    <property type="entry name" value="PROTEIN_KINASE_ST"/>
    <property type="match status" value="1"/>
</dbReference>
<dbReference type="SUPFAM" id="SSF56112">
    <property type="entry name" value="Protein kinase-like (PK-like)"/>
    <property type="match status" value="1"/>
</dbReference>
<dbReference type="InterPro" id="IPR053235">
    <property type="entry name" value="Ser_Thr_kinase"/>
</dbReference>
<dbReference type="Gene3D" id="1.10.510.10">
    <property type="entry name" value="Transferase(Phosphotransferase) domain 1"/>
    <property type="match status" value="1"/>
</dbReference>
<dbReference type="PROSITE" id="PS00107">
    <property type="entry name" value="PROTEIN_KINASE_ATP"/>
    <property type="match status" value="1"/>
</dbReference>
<keyword evidence="2 3" id="KW-0067">ATP-binding</keyword>
<feature type="compositionally biased region" description="Basic and acidic residues" evidence="4">
    <location>
        <begin position="982"/>
        <end position="997"/>
    </location>
</feature>